<feature type="domain" description="Tyr recombinase" evidence="6">
    <location>
        <begin position="98"/>
        <end position="271"/>
    </location>
</feature>
<dbReference type="GO" id="GO:0003677">
    <property type="term" value="F:DNA binding"/>
    <property type="evidence" value="ECO:0007669"/>
    <property type="project" value="UniProtKB-UniRule"/>
</dbReference>
<dbReference type="InterPro" id="IPR004107">
    <property type="entry name" value="Integrase_SAM-like_N"/>
</dbReference>
<dbReference type="GO" id="GO:0006310">
    <property type="term" value="P:DNA recombination"/>
    <property type="evidence" value="ECO:0007669"/>
    <property type="project" value="UniProtKB-KW"/>
</dbReference>
<evidence type="ECO:0000256" key="1">
    <source>
        <dbReference type="ARBA" id="ARBA00008857"/>
    </source>
</evidence>
<dbReference type="InterPro" id="IPR013762">
    <property type="entry name" value="Integrase-like_cat_sf"/>
</dbReference>
<reference evidence="8 9" key="1">
    <citation type="submission" date="2017-10" db="EMBL/GenBank/DDBJ databases">
        <title>The draft genome sequence of Lewinella nigricans NBRC 102662.</title>
        <authorList>
            <person name="Wang K."/>
        </authorList>
    </citation>
    <scope>NUCLEOTIDE SEQUENCE [LARGE SCALE GENOMIC DNA]</scope>
    <source>
        <strain evidence="8 9">NBRC 102662</strain>
    </source>
</reference>
<keyword evidence="3 5" id="KW-0238">DNA-binding</keyword>
<sequence>MTPLRQKMIHWMERKNYSASTIKCYVTAVSVMARHFGRCPSKLSESDVADYLHYVTTSKSYSSSSLNGIYSGIKLFWENILERLWNVRRLPRPKRAKVLPEILSVEEVRSLIEATNNQKHKSILRMLYSTGLRMGELVKLKPSDIDSHRMVVRVQQGKGKKDRYTILTQAMLAQLRDYWRGYRPLVYLFEGRTPGQAISGRTVQQVFKKCMKKAGIRRQVGVHVLRHCFATHLLDAGVDTLTIKSMMGHVNLSTTARYIHVQNKRLEKVPDLLSQW</sequence>
<dbReference type="PANTHER" id="PTHR30349">
    <property type="entry name" value="PHAGE INTEGRASE-RELATED"/>
    <property type="match status" value="1"/>
</dbReference>
<dbReference type="RefSeq" id="WP_099156017.1">
    <property type="nucleotide sequence ID" value="NZ_PDUD01000108.1"/>
</dbReference>
<name>A0A2D0MWJ9_FLAN2</name>
<feature type="domain" description="Core-binding (CB)" evidence="7">
    <location>
        <begin position="1"/>
        <end position="81"/>
    </location>
</feature>
<dbReference type="Pfam" id="PF13495">
    <property type="entry name" value="Phage_int_SAM_4"/>
    <property type="match status" value="1"/>
</dbReference>
<dbReference type="Pfam" id="PF00589">
    <property type="entry name" value="Phage_integrase"/>
    <property type="match status" value="1"/>
</dbReference>
<protein>
    <submittedName>
        <fullName evidence="8">Integrase</fullName>
    </submittedName>
</protein>
<dbReference type="InterPro" id="IPR050090">
    <property type="entry name" value="Tyrosine_recombinase_XerCD"/>
</dbReference>
<proteinExistence type="inferred from homology"/>
<evidence type="ECO:0000256" key="4">
    <source>
        <dbReference type="ARBA" id="ARBA00023172"/>
    </source>
</evidence>
<evidence type="ECO:0000259" key="6">
    <source>
        <dbReference type="PROSITE" id="PS51898"/>
    </source>
</evidence>
<dbReference type="GO" id="GO:0015074">
    <property type="term" value="P:DNA integration"/>
    <property type="evidence" value="ECO:0007669"/>
    <property type="project" value="UniProtKB-KW"/>
</dbReference>
<keyword evidence="9" id="KW-1185">Reference proteome</keyword>
<dbReference type="PROSITE" id="PS51900">
    <property type="entry name" value="CB"/>
    <property type="match status" value="1"/>
</dbReference>
<dbReference type="Gene3D" id="1.10.150.130">
    <property type="match status" value="1"/>
</dbReference>
<evidence type="ECO:0000256" key="5">
    <source>
        <dbReference type="PROSITE-ProRule" id="PRU01248"/>
    </source>
</evidence>
<evidence type="ECO:0000313" key="8">
    <source>
        <dbReference type="EMBL" id="PHN00560.1"/>
    </source>
</evidence>
<evidence type="ECO:0000259" key="7">
    <source>
        <dbReference type="PROSITE" id="PS51900"/>
    </source>
</evidence>
<dbReference type="EMBL" id="PDUD01000108">
    <property type="protein sequence ID" value="PHN00560.1"/>
    <property type="molecule type" value="Genomic_DNA"/>
</dbReference>
<dbReference type="OrthoDB" id="9801717at2"/>
<dbReference type="InterPro" id="IPR044068">
    <property type="entry name" value="CB"/>
</dbReference>
<evidence type="ECO:0000256" key="2">
    <source>
        <dbReference type="ARBA" id="ARBA00022908"/>
    </source>
</evidence>
<dbReference type="PANTHER" id="PTHR30349:SF64">
    <property type="entry name" value="PROPHAGE INTEGRASE INTD-RELATED"/>
    <property type="match status" value="1"/>
</dbReference>
<comment type="similarity">
    <text evidence="1">Belongs to the 'phage' integrase family.</text>
</comment>
<dbReference type="InterPro" id="IPR002104">
    <property type="entry name" value="Integrase_catalytic"/>
</dbReference>
<dbReference type="InterPro" id="IPR011010">
    <property type="entry name" value="DNA_brk_join_enz"/>
</dbReference>
<dbReference type="PROSITE" id="PS51898">
    <property type="entry name" value="TYR_RECOMBINASE"/>
    <property type="match status" value="1"/>
</dbReference>
<dbReference type="InterPro" id="IPR010998">
    <property type="entry name" value="Integrase_recombinase_N"/>
</dbReference>
<gene>
    <name evidence="8" type="ORF">CRP01_41600</name>
</gene>
<accession>A0A2D0MWJ9</accession>
<organism evidence="8 9">
    <name type="scientific">Flavilitoribacter nigricans (strain ATCC 23147 / DSM 23189 / NBRC 102662 / NCIMB 1420 / SS-2)</name>
    <name type="common">Lewinella nigricans</name>
    <dbReference type="NCBI Taxonomy" id="1122177"/>
    <lineage>
        <taxon>Bacteria</taxon>
        <taxon>Pseudomonadati</taxon>
        <taxon>Bacteroidota</taxon>
        <taxon>Saprospiria</taxon>
        <taxon>Saprospirales</taxon>
        <taxon>Lewinellaceae</taxon>
        <taxon>Flavilitoribacter</taxon>
    </lineage>
</organism>
<evidence type="ECO:0000256" key="3">
    <source>
        <dbReference type="ARBA" id="ARBA00023125"/>
    </source>
</evidence>
<evidence type="ECO:0000313" key="9">
    <source>
        <dbReference type="Proteomes" id="UP000223913"/>
    </source>
</evidence>
<dbReference type="Proteomes" id="UP000223913">
    <property type="component" value="Unassembled WGS sequence"/>
</dbReference>
<dbReference type="Gene3D" id="1.10.443.10">
    <property type="entry name" value="Intergrase catalytic core"/>
    <property type="match status" value="1"/>
</dbReference>
<comment type="caution">
    <text evidence="8">The sequence shown here is derived from an EMBL/GenBank/DDBJ whole genome shotgun (WGS) entry which is preliminary data.</text>
</comment>
<keyword evidence="4" id="KW-0233">DNA recombination</keyword>
<dbReference type="SUPFAM" id="SSF56349">
    <property type="entry name" value="DNA breaking-rejoining enzymes"/>
    <property type="match status" value="1"/>
</dbReference>
<dbReference type="AlphaFoldDB" id="A0A2D0MWJ9"/>
<keyword evidence="2" id="KW-0229">DNA integration</keyword>